<proteinExistence type="predicted"/>
<organism evidence="2 3">
    <name type="scientific">Kaistia nematophila</name>
    <dbReference type="NCBI Taxonomy" id="2994654"/>
    <lineage>
        <taxon>Bacteria</taxon>
        <taxon>Pseudomonadati</taxon>
        <taxon>Pseudomonadota</taxon>
        <taxon>Alphaproteobacteria</taxon>
        <taxon>Hyphomicrobiales</taxon>
        <taxon>Kaistiaceae</taxon>
        <taxon>Kaistia</taxon>
    </lineage>
</organism>
<protein>
    <submittedName>
        <fullName evidence="2">DUF5330 domain-containing protein</fullName>
    </submittedName>
</protein>
<gene>
    <name evidence="2" type="ORF">OSH07_23440</name>
</gene>
<dbReference type="Pfam" id="PF17264">
    <property type="entry name" value="DUF5330"/>
    <property type="match status" value="1"/>
</dbReference>
<reference evidence="2" key="1">
    <citation type="submission" date="2022-11" db="EMBL/GenBank/DDBJ databases">
        <title>Biodiversity and phylogenetic relationships of bacteria.</title>
        <authorList>
            <person name="Machado R.A.R."/>
            <person name="Bhat A."/>
            <person name="Loulou A."/>
            <person name="Kallel S."/>
        </authorList>
    </citation>
    <scope>NUCLEOTIDE SEQUENCE</scope>
    <source>
        <strain evidence="2">K-TC2</strain>
    </source>
</reference>
<evidence type="ECO:0000313" key="3">
    <source>
        <dbReference type="Proteomes" id="UP001144805"/>
    </source>
</evidence>
<keyword evidence="3" id="KW-1185">Reference proteome</keyword>
<dbReference type="RefSeq" id="WP_266341137.1">
    <property type="nucleotide sequence ID" value="NZ_JAPKNK010000015.1"/>
</dbReference>
<feature type="region of interest" description="Disordered" evidence="1">
    <location>
        <begin position="98"/>
        <end position="120"/>
    </location>
</feature>
<evidence type="ECO:0000256" key="1">
    <source>
        <dbReference type="SAM" id="MobiDB-lite"/>
    </source>
</evidence>
<dbReference type="AlphaFoldDB" id="A0A9X3E5I5"/>
<accession>A0A9X3E5I5</accession>
<dbReference type="InterPro" id="IPR035220">
    <property type="entry name" value="DUF5330"/>
</dbReference>
<dbReference type="Proteomes" id="UP001144805">
    <property type="component" value="Unassembled WGS sequence"/>
</dbReference>
<evidence type="ECO:0000313" key="2">
    <source>
        <dbReference type="EMBL" id="MCX5572175.1"/>
    </source>
</evidence>
<comment type="caution">
    <text evidence="2">The sequence shown here is derived from an EMBL/GenBank/DDBJ whole genome shotgun (WGS) entry which is preliminary data.</text>
</comment>
<sequence>MFILRAAFWFSVVVLLIPGDPSHGVQAPRVSAIDAVLAARGAVADLSGMCERQPEVCSHGGAALAAFGAKARYGAQFLYSAIDGTLGGPAPVLPGVGATGGTLTPADMEPNWRAPHPRKA</sequence>
<dbReference type="EMBL" id="JAPKNK010000015">
    <property type="protein sequence ID" value="MCX5572175.1"/>
    <property type="molecule type" value="Genomic_DNA"/>
</dbReference>
<name>A0A9X3E5I5_9HYPH</name>